<reference evidence="1" key="1">
    <citation type="submission" date="2019-03" db="EMBL/GenBank/DDBJ databases">
        <title>Single cell metagenomics reveals metabolic interactions within the superorganism composed of flagellate Streblomastix strix and complex community of Bacteroidetes bacteria on its surface.</title>
        <authorList>
            <person name="Treitli S.C."/>
            <person name="Kolisko M."/>
            <person name="Husnik F."/>
            <person name="Keeling P."/>
            <person name="Hampl V."/>
        </authorList>
    </citation>
    <scope>NUCLEOTIDE SEQUENCE</scope>
    <source>
        <strain evidence="1">STM</strain>
    </source>
</reference>
<sequence>MIYDILYIEKMYFLRSISICDQIYIMWELEKQPSPEMVRMEEIDLHIKAQKNLYFFRKNIGIYYIFVSLCT</sequence>
<dbReference type="EMBL" id="SNRY01000674">
    <property type="protein sequence ID" value="KAA6337738.1"/>
    <property type="molecule type" value="Genomic_DNA"/>
</dbReference>
<accession>A0A5J4RVZ9</accession>
<gene>
    <name evidence="1" type="ORF">EZS27_014201</name>
</gene>
<name>A0A5J4RVZ9_9ZZZZ</name>
<organism evidence="1">
    <name type="scientific">termite gut metagenome</name>
    <dbReference type="NCBI Taxonomy" id="433724"/>
    <lineage>
        <taxon>unclassified sequences</taxon>
        <taxon>metagenomes</taxon>
        <taxon>organismal metagenomes</taxon>
    </lineage>
</organism>
<protein>
    <submittedName>
        <fullName evidence="1">Uncharacterized protein</fullName>
    </submittedName>
</protein>
<evidence type="ECO:0000313" key="1">
    <source>
        <dbReference type="EMBL" id="KAA6337738.1"/>
    </source>
</evidence>
<dbReference type="AlphaFoldDB" id="A0A5J4RVZ9"/>
<proteinExistence type="predicted"/>
<comment type="caution">
    <text evidence="1">The sequence shown here is derived from an EMBL/GenBank/DDBJ whole genome shotgun (WGS) entry which is preliminary data.</text>
</comment>